<feature type="transmembrane region" description="Helical" evidence="1">
    <location>
        <begin position="12"/>
        <end position="28"/>
    </location>
</feature>
<reference evidence="3" key="1">
    <citation type="submission" date="2016-10" db="EMBL/GenBank/DDBJ databases">
        <authorList>
            <person name="Varghese N."/>
            <person name="Submissions S."/>
        </authorList>
    </citation>
    <scope>NUCLEOTIDE SEQUENCE [LARGE SCALE GENOMIC DNA]</scope>
    <source>
        <strain evidence="3">IBRC-M 10761</strain>
    </source>
</reference>
<evidence type="ECO:0000313" key="2">
    <source>
        <dbReference type="EMBL" id="SEJ06190.1"/>
    </source>
</evidence>
<dbReference type="EMBL" id="FNZH01000002">
    <property type="protein sequence ID" value="SEJ06190.1"/>
    <property type="molecule type" value="Genomic_DNA"/>
</dbReference>
<dbReference type="STRING" id="1416801.SAMN05192553_102193"/>
<dbReference type="InterPro" id="IPR025250">
    <property type="entry name" value="DUF4199"/>
</dbReference>
<feature type="transmembrane region" description="Helical" evidence="1">
    <location>
        <begin position="132"/>
        <end position="154"/>
    </location>
</feature>
<dbReference type="Proteomes" id="UP000199403">
    <property type="component" value="Unassembled WGS sequence"/>
</dbReference>
<dbReference type="OrthoDB" id="5766000at2"/>
<proteinExistence type="predicted"/>
<evidence type="ECO:0000256" key="1">
    <source>
        <dbReference type="SAM" id="Phobius"/>
    </source>
</evidence>
<dbReference type="Pfam" id="PF13858">
    <property type="entry name" value="DUF4199"/>
    <property type="match status" value="1"/>
</dbReference>
<gene>
    <name evidence="2" type="ORF">SAMN05192553_102193</name>
</gene>
<sequence>MKKYTIEIKWGLIFALMGLLWMGLERIIGLHDVHLDKHPIYTNFIAIPAISIYVLGLLEKRKKVYGGKMSYGQGFKAGLFITLVVTLLTPLTLWLTLSVITPDFLNNAKDFAIESGNMAQEEAETYFSKENYLVQGIVGAPIMGILTTAIVAVFTRKREK</sequence>
<feature type="transmembrane region" description="Helical" evidence="1">
    <location>
        <begin position="79"/>
        <end position="100"/>
    </location>
</feature>
<name>A0A1H6W040_9BACT</name>
<evidence type="ECO:0008006" key="4">
    <source>
        <dbReference type="Google" id="ProtNLM"/>
    </source>
</evidence>
<feature type="transmembrane region" description="Helical" evidence="1">
    <location>
        <begin position="40"/>
        <end position="58"/>
    </location>
</feature>
<accession>A0A1H6W040</accession>
<keyword evidence="3" id="KW-1185">Reference proteome</keyword>
<keyword evidence="1" id="KW-0812">Transmembrane</keyword>
<dbReference type="AlphaFoldDB" id="A0A1H6W040"/>
<keyword evidence="1" id="KW-0472">Membrane</keyword>
<protein>
    <recommendedName>
        <fullName evidence="4">DUF4199 domain-containing protein</fullName>
    </recommendedName>
</protein>
<evidence type="ECO:0000313" key="3">
    <source>
        <dbReference type="Proteomes" id="UP000199403"/>
    </source>
</evidence>
<dbReference type="RefSeq" id="WP_092170755.1">
    <property type="nucleotide sequence ID" value="NZ_FNZH01000002.1"/>
</dbReference>
<keyword evidence="1" id="KW-1133">Transmembrane helix</keyword>
<organism evidence="2 3">
    <name type="scientific">Cyclobacterium xiamenense</name>
    <dbReference type="NCBI Taxonomy" id="1297121"/>
    <lineage>
        <taxon>Bacteria</taxon>
        <taxon>Pseudomonadati</taxon>
        <taxon>Bacteroidota</taxon>
        <taxon>Cytophagia</taxon>
        <taxon>Cytophagales</taxon>
        <taxon>Cyclobacteriaceae</taxon>
        <taxon>Cyclobacterium</taxon>
    </lineage>
</organism>